<keyword evidence="7" id="KW-1185">Reference proteome</keyword>
<protein>
    <submittedName>
        <fullName evidence="6">Serine/threonine protein kinase</fullName>
    </submittedName>
</protein>
<evidence type="ECO:0000313" key="6">
    <source>
        <dbReference type="EMBL" id="TCC43944.1"/>
    </source>
</evidence>
<dbReference type="GO" id="GO:0004674">
    <property type="term" value="F:protein serine/threonine kinase activity"/>
    <property type="evidence" value="ECO:0007669"/>
    <property type="project" value="UniProtKB-KW"/>
</dbReference>
<dbReference type="InterPro" id="IPR011009">
    <property type="entry name" value="Kinase-like_dom_sf"/>
</dbReference>
<comment type="similarity">
    <text evidence="1">Belongs to the protein kinase superfamily. STE Ser/Thr protein kinase family. STE20 subfamily.</text>
</comment>
<dbReference type="PANTHER" id="PTHR45832">
    <property type="entry name" value="SERINE/THREONINE-PROTEIN KINASE SAMKA-RELATED-RELATED"/>
    <property type="match status" value="1"/>
</dbReference>
<name>A0A4R0JEE8_9ACTN</name>
<dbReference type="SUPFAM" id="SSF56112">
    <property type="entry name" value="Protein kinase-like (PK-like)"/>
    <property type="match status" value="1"/>
</dbReference>
<reference evidence="6 7" key="1">
    <citation type="submission" date="2019-02" db="EMBL/GenBank/DDBJ databases">
        <title>Kribbella capetownensis sp. nov. and Kribbella speibonae sp. nov., isolated from soil.</title>
        <authorList>
            <person name="Curtis S.M."/>
            <person name="Norton I."/>
            <person name="Everest G.J."/>
            <person name="Meyers P.R."/>
        </authorList>
    </citation>
    <scope>NUCLEOTIDE SEQUENCE [LARGE SCALE GENOMIC DNA]</scope>
    <source>
        <strain evidence="6 7">YM53</strain>
    </source>
</reference>
<dbReference type="EMBL" id="SJKD01000011">
    <property type="protein sequence ID" value="TCC43944.1"/>
    <property type="molecule type" value="Genomic_DNA"/>
</dbReference>
<dbReference type="RefSeq" id="WP_131518431.1">
    <property type="nucleotide sequence ID" value="NZ_SJKD01000011.1"/>
</dbReference>
<evidence type="ECO:0000256" key="3">
    <source>
        <dbReference type="ARBA" id="ARBA00022840"/>
    </source>
</evidence>
<dbReference type="AlphaFoldDB" id="A0A4R0JEE8"/>
<keyword evidence="6" id="KW-0723">Serine/threonine-protein kinase</keyword>
<dbReference type="InterPro" id="IPR008271">
    <property type="entry name" value="Ser/Thr_kinase_AS"/>
</dbReference>
<organism evidence="6 7">
    <name type="scientific">Kribbella capetownensis</name>
    <dbReference type="NCBI Taxonomy" id="1572659"/>
    <lineage>
        <taxon>Bacteria</taxon>
        <taxon>Bacillati</taxon>
        <taxon>Actinomycetota</taxon>
        <taxon>Actinomycetes</taxon>
        <taxon>Propionibacteriales</taxon>
        <taxon>Kribbellaceae</taxon>
        <taxon>Kribbella</taxon>
    </lineage>
</organism>
<feature type="region of interest" description="Disordered" evidence="4">
    <location>
        <begin position="132"/>
        <end position="156"/>
    </location>
</feature>
<dbReference type="OrthoDB" id="9762169at2"/>
<feature type="domain" description="Protein kinase" evidence="5">
    <location>
        <begin position="1"/>
        <end position="156"/>
    </location>
</feature>
<proteinExistence type="inferred from homology"/>
<feature type="compositionally biased region" description="Basic residues" evidence="4">
    <location>
        <begin position="135"/>
        <end position="145"/>
    </location>
</feature>
<keyword evidence="3" id="KW-0067">ATP-binding</keyword>
<keyword evidence="2" id="KW-0547">Nucleotide-binding</keyword>
<dbReference type="Proteomes" id="UP000293342">
    <property type="component" value="Unassembled WGS sequence"/>
</dbReference>
<evidence type="ECO:0000313" key="7">
    <source>
        <dbReference type="Proteomes" id="UP000293342"/>
    </source>
</evidence>
<dbReference type="PANTHER" id="PTHR45832:SF22">
    <property type="entry name" value="SERINE_THREONINE-PROTEIN KINASE SAMKA-RELATED"/>
    <property type="match status" value="1"/>
</dbReference>
<sequence length="156" mass="16487">MRDEHWLVLEYLPSRSLDELIADRGTLPPDEVARIGLQLALALQAVHAAGVIHRDLKPGNVLVTTDGTAKLAVFGISRRLWAEATLTDSNTVGTPAHLAPEVANGNEPAAASDVFSLGAVLYTALEGHTPFGAVHHPRSVGRRQTGRLSSGGFPAT</sequence>
<dbReference type="InterPro" id="IPR051931">
    <property type="entry name" value="PAK3-like"/>
</dbReference>
<dbReference type="PROSITE" id="PS00108">
    <property type="entry name" value="PROTEIN_KINASE_ST"/>
    <property type="match status" value="1"/>
</dbReference>
<evidence type="ECO:0000256" key="4">
    <source>
        <dbReference type="SAM" id="MobiDB-lite"/>
    </source>
</evidence>
<dbReference type="Pfam" id="PF00069">
    <property type="entry name" value="Pkinase"/>
    <property type="match status" value="1"/>
</dbReference>
<dbReference type="Gene3D" id="1.10.510.10">
    <property type="entry name" value="Transferase(Phosphotransferase) domain 1"/>
    <property type="match status" value="1"/>
</dbReference>
<dbReference type="SMART" id="SM00220">
    <property type="entry name" value="S_TKc"/>
    <property type="match status" value="1"/>
</dbReference>
<evidence type="ECO:0000256" key="1">
    <source>
        <dbReference type="ARBA" id="ARBA00008874"/>
    </source>
</evidence>
<dbReference type="CDD" id="cd14014">
    <property type="entry name" value="STKc_PknB_like"/>
    <property type="match status" value="1"/>
</dbReference>
<accession>A0A4R0JEE8</accession>
<keyword evidence="6" id="KW-0418">Kinase</keyword>
<keyword evidence="6" id="KW-0808">Transferase</keyword>
<dbReference type="PROSITE" id="PS50011">
    <property type="entry name" value="PROTEIN_KINASE_DOM"/>
    <property type="match status" value="1"/>
</dbReference>
<evidence type="ECO:0000256" key="2">
    <source>
        <dbReference type="ARBA" id="ARBA00022741"/>
    </source>
</evidence>
<gene>
    <name evidence="6" type="ORF">E0H75_37305</name>
</gene>
<evidence type="ECO:0000259" key="5">
    <source>
        <dbReference type="PROSITE" id="PS50011"/>
    </source>
</evidence>
<dbReference type="GO" id="GO:0005524">
    <property type="term" value="F:ATP binding"/>
    <property type="evidence" value="ECO:0007669"/>
    <property type="project" value="UniProtKB-KW"/>
</dbReference>
<dbReference type="InterPro" id="IPR000719">
    <property type="entry name" value="Prot_kinase_dom"/>
</dbReference>
<comment type="caution">
    <text evidence="6">The sequence shown here is derived from an EMBL/GenBank/DDBJ whole genome shotgun (WGS) entry which is preliminary data.</text>
</comment>